<evidence type="ECO:0000313" key="2">
    <source>
        <dbReference type="Proteomes" id="UP001600888"/>
    </source>
</evidence>
<comment type="caution">
    <text evidence="1">The sequence shown here is derived from an EMBL/GenBank/DDBJ whole genome shotgun (WGS) entry which is preliminary data.</text>
</comment>
<reference evidence="1 2" key="1">
    <citation type="submission" date="2024-03" db="EMBL/GenBank/DDBJ databases">
        <title>A high-quality draft genome sequence of Diaporthe vaccinii, a causative agent of upright dieback and viscid rot disease in cranberry plants.</title>
        <authorList>
            <person name="Sarrasin M."/>
            <person name="Lang B.F."/>
            <person name="Burger G."/>
        </authorList>
    </citation>
    <scope>NUCLEOTIDE SEQUENCE [LARGE SCALE GENOMIC DNA]</scope>
    <source>
        <strain evidence="1 2">IS7</strain>
    </source>
</reference>
<dbReference type="Proteomes" id="UP001600888">
    <property type="component" value="Unassembled WGS sequence"/>
</dbReference>
<organism evidence="1 2">
    <name type="scientific">Diaporthe vaccinii</name>
    <dbReference type="NCBI Taxonomy" id="105482"/>
    <lineage>
        <taxon>Eukaryota</taxon>
        <taxon>Fungi</taxon>
        <taxon>Dikarya</taxon>
        <taxon>Ascomycota</taxon>
        <taxon>Pezizomycotina</taxon>
        <taxon>Sordariomycetes</taxon>
        <taxon>Sordariomycetidae</taxon>
        <taxon>Diaporthales</taxon>
        <taxon>Diaporthaceae</taxon>
        <taxon>Diaporthe</taxon>
        <taxon>Diaporthe eres species complex</taxon>
    </lineage>
</organism>
<evidence type="ECO:0000313" key="1">
    <source>
        <dbReference type="EMBL" id="KAL2288018.1"/>
    </source>
</evidence>
<gene>
    <name evidence="1" type="ORF">FJTKL_04748</name>
</gene>
<proteinExistence type="predicted"/>
<sequence length="159" mass="16246">MVFLQFASAQSITTQHETGLGPWLPLLVGATSGVRVPEHIGTILVVHEFAVEGSLAGGHGGGAVERPALQKCIELCLARGRFPGRLVSFFHCSDGRESGVEVEGFHGGIVGSAVVVGATEGGGIKPVNGVCDVLLGFWAAVGAVRLCTTQGAVVGGWDV</sequence>
<accession>A0ABR4F002</accession>
<keyword evidence="2" id="KW-1185">Reference proteome</keyword>
<dbReference type="EMBL" id="JBAWTH010000018">
    <property type="protein sequence ID" value="KAL2288018.1"/>
    <property type="molecule type" value="Genomic_DNA"/>
</dbReference>
<protein>
    <submittedName>
        <fullName evidence="1">Uncharacterized protein</fullName>
    </submittedName>
</protein>
<name>A0ABR4F002_9PEZI</name>